<evidence type="ECO:0000313" key="6">
    <source>
        <dbReference type="Proteomes" id="UP000255334"/>
    </source>
</evidence>
<keyword evidence="6" id="KW-1185">Reference proteome</keyword>
<dbReference type="SUPFAM" id="SSF56954">
    <property type="entry name" value="Outer membrane efflux proteins (OEP)"/>
    <property type="match status" value="1"/>
</dbReference>
<keyword evidence="3" id="KW-0175">Coiled coil</keyword>
<evidence type="ECO:0000256" key="4">
    <source>
        <dbReference type="SAM" id="MobiDB-lite"/>
    </source>
</evidence>
<gene>
    <name evidence="5" type="ORF">DWU99_10390</name>
</gene>
<evidence type="ECO:0000256" key="1">
    <source>
        <dbReference type="ARBA" id="ARBA00007613"/>
    </source>
</evidence>
<reference evidence="5 6" key="1">
    <citation type="submission" date="2018-07" db="EMBL/GenBank/DDBJ databases">
        <title>Dyella monticola sp. nov. and Dyella psychrodurans sp. nov. isolated from monsoon evergreen broad-leaved forest soil of Dinghu Mountain, China.</title>
        <authorList>
            <person name="Gao Z."/>
            <person name="Qiu L."/>
        </authorList>
    </citation>
    <scope>NUCLEOTIDE SEQUENCE [LARGE SCALE GENOMIC DNA]</scope>
    <source>
        <strain evidence="5 6">4MSK11</strain>
    </source>
</reference>
<dbReference type="GO" id="GO:0015562">
    <property type="term" value="F:efflux transmembrane transporter activity"/>
    <property type="evidence" value="ECO:0007669"/>
    <property type="project" value="InterPro"/>
</dbReference>
<dbReference type="InterPro" id="IPR010131">
    <property type="entry name" value="MdtP/NodT-like"/>
</dbReference>
<dbReference type="PANTHER" id="PTHR30203">
    <property type="entry name" value="OUTER MEMBRANE CATION EFFLUX PROTEIN"/>
    <property type="match status" value="1"/>
</dbReference>
<name>A0A370X7H9_9GAMM</name>
<comment type="similarity">
    <text evidence="1 2">Belongs to the outer membrane factor (OMF) (TC 1.B.17) family.</text>
</comment>
<keyword evidence="2" id="KW-0449">Lipoprotein</keyword>
<accession>A0A370X7H9</accession>
<dbReference type="GO" id="GO:0009279">
    <property type="term" value="C:cell outer membrane"/>
    <property type="evidence" value="ECO:0007669"/>
    <property type="project" value="UniProtKB-SubCell"/>
</dbReference>
<feature type="signal peptide" evidence="2">
    <location>
        <begin position="1"/>
        <end position="22"/>
    </location>
</feature>
<dbReference type="Pfam" id="PF02321">
    <property type="entry name" value="OEP"/>
    <property type="match status" value="2"/>
</dbReference>
<dbReference type="RefSeq" id="WP_115477956.1">
    <property type="nucleotide sequence ID" value="NZ_QRBF01000003.1"/>
</dbReference>
<keyword evidence="2" id="KW-0812">Transmembrane</keyword>
<comment type="caution">
    <text evidence="5">The sequence shown here is derived from an EMBL/GenBank/DDBJ whole genome shotgun (WGS) entry which is preliminary data.</text>
</comment>
<comment type="subcellular location">
    <subcellularLocation>
        <location evidence="2">Cell outer membrane</location>
        <topology evidence="2">Lipid-anchor</topology>
    </subcellularLocation>
</comment>
<sequence length="498" mass="53469">MRSTTLSMLIAASLILAGCAVGPDYHRPDLHAPAQYARQEAAPASSSAGIAEPNPAEMQFWQAFDDPELTQLVEQALAANNDLRSALANYDRAAALLREAKFDFVPTITASAQGGHQTLSESQVIPGTPRSFRSYDVQANASWELDVWGRVRREVESARADTAASREDLAALQVSIAGETASTYAQLRGLQERLRVARENANSQRETLELVEARYKAGSDTDYELSLARSQLETTSSRVPALEAQVAVAEHRLAVLTGRQPEALIAELDVPKPLPALPANIDPGTPADLIRRRPDIAAAEERLHAATAQVGVATADLFPRLSISGLIGTQALTHGALFQGGSGMNSAFLGIDWSFLDIGRVRARIDATRADAAGLLAQYQQTVLLALEDTENALIRDARTRSEDAQLERAARDSAEAARLAQVRYQAGTIGLYETLDAERQMLSAQDAAADSHTRSVTSAIALYQALAGGWPQKLPDAEKPSATEDVDATKPVAMAMR</sequence>
<keyword evidence="2" id="KW-1134">Transmembrane beta strand</keyword>
<dbReference type="AlphaFoldDB" id="A0A370X7H9"/>
<dbReference type="NCBIfam" id="TIGR01845">
    <property type="entry name" value="outer_NodT"/>
    <property type="match status" value="1"/>
</dbReference>
<dbReference type="InterPro" id="IPR003423">
    <property type="entry name" value="OMP_efflux"/>
</dbReference>
<feature type="coiled-coil region" evidence="3">
    <location>
        <begin position="187"/>
        <end position="214"/>
    </location>
</feature>
<evidence type="ECO:0000256" key="3">
    <source>
        <dbReference type="SAM" id="Coils"/>
    </source>
</evidence>
<evidence type="ECO:0000256" key="2">
    <source>
        <dbReference type="RuleBase" id="RU362097"/>
    </source>
</evidence>
<keyword evidence="2" id="KW-0732">Signal</keyword>
<dbReference type="Gene3D" id="1.20.1600.10">
    <property type="entry name" value="Outer membrane efflux proteins (OEP)"/>
    <property type="match status" value="1"/>
</dbReference>
<dbReference type="Gene3D" id="2.20.200.10">
    <property type="entry name" value="Outer membrane efflux proteins (OEP)"/>
    <property type="match status" value="1"/>
</dbReference>
<feature type="chain" id="PRO_5016481667" evidence="2">
    <location>
        <begin position="23"/>
        <end position="498"/>
    </location>
</feature>
<dbReference type="Proteomes" id="UP000255334">
    <property type="component" value="Unassembled WGS sequence"/>
</dbReference>
<dbReference type="PROSITE" id="PS51257">
    <property type="entry name" value="PROKAR_LIPOPROTEIN"/>
    <property type="match status" value="1"/>
</dbReference>
<dbReference type="EMBL" id="QRBF01000003">
    <property type="protein sequence ID" value="RDS84155.1"/>
    <property type="molecule type" value="Genomic_DNA"/>
</dbReference>
<evidence type="ECO:0000313" key="5">
    <source>
        <dbReference type="EMBL" id="RDS84155.1"/>
    </source>
</evidence>
<organism evidence="5 6">
    <name type="scientific">Dyella psychrodurans</name>
    <dbReference type="NCBI Taxonomy" id="1927960"/>
    <lineage>
        <taxon>Bacteria</taxon>
        <taxon>Pseudomonadati</taxon>
        <taxon>Pseudomonadota</taxon>
        <taxon>Gammaproteobacteria</taxon>
        <taxon>Lysobacterales</taxon>
        <taxon>Rhodanobacteraceae</taxon>
        <taxon>Dyella</taxon>
    </lineage>
</organism>
<protein>
    <submittedName>
        <fullName evidence="5">RND transporter</fullName>
    </submittedName>
</protein>
<dbReference type="OrthoDB" id="9770517at2"/>
<proteinExistence type="inferred from homology"/>
<keyword evidence="2" id="KW-0564">Palmitate</keyword>
<keyword evidence="2" id="KW-0472">Membrane</keyword>
<dbReference type="PANTHER" id="PTHR30203:SF25">
    <property type="entry name" value="OUTER MEMBRANE PROTEIN-RELATED"/>
    <property type="match status" value="1"/>
</dbReference>
<feature type="region of interest" description="Disordered" evidence="4">
    <location>
        <begin position="475"/>
        <end position="498"/>
    </location>
</feature>